<sequence length="352" mass="41418">MPKISVIVPVYNCEKYIEHGIKSVLGQTYTDWELILVNDGSTDSSGVICRTWEQKDSRIRVLEKENGGGAGEARNRGTQIAEGDFIAYLDSDDYYRPAMLEELVTAQEKHDADVVVAGFEEFVDEESNRFRGRTAYPEQTLSDSEEVRDFFIEHYPEGLLGFPWNKLYRASIIQKYCIEFPKMRRLEDGIFNVLFFERCDRAEIIGTASYCYRASGQVEQGKLPYDFFQIMKVFVNQYYDALDRWGRDIGASEKSMVSYFQNDLVCCLENMLQSCWKKPVREKYKDIERIRRDELTQRMLAKERYAGKYARIALRLFESRHFGRMRVWMRMKAFLKTKCGSIFYRLKEKLNR</sequence>
<proteinExistence type="predicted"/>
<dbReference type="Gene3D" id="3.90.550.10">
    <property type="entry name" value="Spore Coat Polysaccharide Biosynthesis Protein SpsA, Chain A"/>
    <property type="match status" value="1"/>
</dbReference>
<dbReference type="PANTHER" id="PTHR22916">
    <property type="entry name" value="GLYCOSYLTRANSFERASE"/>
    <property type="match status" value="1"/>
</dbReference>
<name>A0A1M6JXL7_9FIRM</name>
<accession>A0A1M6JXL7</accession>
<feature type="domain" description="Glycosyltransferase 2-like" evidence="3">
    <location>
        <begin position="5"/>
        <end position="142"/>
    </location>
</feature>
<dbReference type="PANTHER" id="PTHR22916:SF51">
    <property type="entry name" value="GLYCOSYLTRANSFERASE EPSH-RELATED"/>
    <property type="match status" value="1"/>
</dbReference>
<keyword evidence="5" id="KW-1185">Reference proteome</keyword>
<reference evidence="4 5" key="1">
    <citation type="submission" date="2016-11" db="EMBL/GenBank/DDBJ databases">
        <authorList>
            <person name="Jaros S."/>
            <person name="Januszkiewicz K."/>
            <person name="Wedrychowicz H."/>
        </authorList>
    </citation>
    <scope>NUCLEOTIDE SEQUENCE [LARGE SCALE GENOMIC DNA]</scope>
    <source>
        <strain evidence="4 5">DSM 15480</strain>
    </source>
</reference>
<evidence type="ECO:0000313" key="5">
    <source>
        <dbReference type="Proteomes" id="UP000184301"/>
    </source>
</evidence>
<dbReference type="OrthoDB" id="9807674at2"/>
<dbReference type="Pfam" id="PF00535">
    <property type="entry name" value="Glycos_transf_2"/>
    <property type="match status" value="1"/>
</dbReference>
<dbReference type="CDD" id="cd00761">
    <property type="entry name" value="Glyco_tranf_GTA_type"/>
    <property type="match status" value="1"/>
</dbReference>
<dbReference type="RefSeq" id="WP_073105372.1">
    <property type="nucleotide sequence ID" value="NZ_FQZY01000010.1"/>
</dbReference>
<dbReference type="EMBL" id="FQZY01000010">
    <property type="protein sequence ID" value="SHJ51446.1"/>
    <property type="molecule type" value="Genomic_DNA"/>
</dbReference>
<keyword evidence="1" id="KW-0328">Glycosyltransferase</keyword>
<dbReference type="InterPro" id="IPR001173">
    <property type="entry name" value="Glyco_trans_2-like"/>
</dbReference>
<evidence type="ECO:0000313" key="4">
    <source>
        <dbReference type="EMBL" id="SHJ51446.1"/>
    </source>
</evidence>
<evidence type="ECO:0000259" key="3">
    <source>
        <dbReference type="Pfam" id="PF00535"/>
    </source>
</evidence>
<evidence type="ECO:0000256" key="1">
    <source>
        <dbReference type="ARBA" id="ARBA00022676"/>
    </source>
</evidence>
<dbReference type="GO" id="GO:0016757">
    <property type="term" value="F:glycosyltransferase activity"/>
    <property type="evidence" value="ECO:0007669"/>
    <property type="project" value="UniProtKB-KW"/>
</dbReference>
<dbReference type="STRING" id="1121950.SAMN02745243_00767"/>
<dbReference type="AlphaFoldDB" id="A0A1M6JXL7"/>
<dbReference type="SUPFAM" id="SSF53448">
    <property type="entry name" value="Nucleotide-diphospho-sugar transferases"/>
    <property type="match status" value="1"/>
</dbReference>
<organism evidence="4 5">
    <name type="scientific">Hespellia stercorisuis DSM 15480</name>
    <dbReference type="NCBI Taxonomy" id="1121950"/>
    <lineage>
        <taxon>Bacteria</taxon>
        <taxon>Bacillati</taxon>
        <taxon>Bacillota</taxon>
        <taxon>Clostridia</taxon>
        <taxon>Lachnospirales</taxon>
        <taxon>Lachnospiraceae</taxon>
        <taxon>Hespellia</taxon>
    </lineage>
</organism>
<dbReference type="InterPro" id="IPR029044">
    <property type="entry name" value="Nucleotide-diphossugar_trans"/>
</dbReference>
<dbReference type="Proteomes" id="UP000184301">
    <property type="component" value="Unassembled WGS sequence"/>
</dbReference>
<keyword evidence="2 4" id="KW-0808">Transferase</keyword>
<gene>
    <name evidence="4" type="ORF">SAMN02745243_00767</name>
</gene>
<protein>
    <submittedName>
        <fullName evidence="4">Glycosyl transferase family 2</fullName>
    </submittedName>
</protein>
<evidence type="ECO:0000256" key="2">
    <source>
        <dbReference type="ARBA" id="ARBA00022679"/>
    </source>
</evidence>